<dbReference type="PROSITE" id="PS51898">
    <property type="entry name" value="TYR_RECOMBINASE"/>
    <property type="match status" value="1"/>
</dbReference>
<reference evidence="3 4" key="1">
    <citation type="submission" date="2013-12" db="EMBL/GenBank/DDBJ databases">
        <authorList>
            <person name="Brown-Elliot B."/>
            <person name="Wallace R."/>
            <person name="Lenaerts A."/>
            <person name="Ordway D."/>
            <person name="DeGroote M.A."/>
            <person name="Parker T."/>
            <person name="Sizemore C."/>
            <person name="Tallon L.J."/>
            <person name="Sadzewicz L.K."/>
            <person name="Sengamalay N."/>
            <person name="Fraser C.M."/>
            <person name="Hine E."/>
            <person name="Shefchek K.A."/>
            <person name="Das S.P."/>
            <person name="Tettelin H."/>
        </authorList>
    </citation>
    <scope>NUCLEOTIDE SEQUENCE [LARGE SCALE GENOMIC DNA]</scope>
    <source>
        <strain evidence="3 4">662</strain>
    </source>
</reference>
<dbReference type="InterPro" id="IPR013762">
    <property type="entry name" value="Integrase-like_cat_sf"/>
</dbReference>
<evidence type="ECO:0000259" key="2">
    <source>
        <dbReference type="PROSITE" id="PS51898"/>
    </source>
</evidence>
<evidence type="ECO:0000313" key="3">
    <source>
        <dbReference type="EMBL" id="EUA09792.1"/>
    </source>
</evidence>
<organism evidence="3 4">
    <name type="scientific">Mycobacterium kansasii 662</name>
    <dbReference type="NCBI Taxonomy" id="1299326"/>
    <lineage>
        <taxon>Bacteria</taxon>
        <taxon>Bacillati</taxon>
        <taxon>Actinomycetota</taxon>
        <taxon>Actinomycetes</taxon>
        <taxon>Mycobacteriales</taxon>
        <taxon>Mycobacteriaceae</taxon>
        <taxon>Mycobacterium</taxon>
    </lineage>
</organism>
<gene>
    <name evidence="3" type="ORF">I545_6000</name>
</gene>
<feature type="domain" description="Tyr recombinase" evidence="2">
    <location>
        <begin position="505"/>
        <end position="703"/>
    </location>
</feature>
<dbReference type="InterPro" id="IPR011010">
    <property type="entry name" value="DNA_brk_join_enz"/>
</dbReference>
<dbReference type="SUPFAM" id="SSF56349">
    <property type="entry name" value="DNA breaking-rejoining enzymes"/>
    <property type="match status" value="1"/>
</dbReference>
<dbReference type="EMBL" id="JAOA01000013">
    <property type="protein sequence ID" value="EUA09792.1"/>
    <property type="molecule type" value="Genomic_DNA"/>
</dbReference>
<dbReference type="AlphaFoldDB" id="X7YRH9"/>
<dbReference type="GO" id="GO:0003677">
    <property type="term" value="F:DNA binding"/>
    <property type="evidence" value="ECO:0007669"/>
    <property type="project" value="InterPro"/>
</dbReference>
<dbReference type="Gene3D" id="1.10.443.10">
    <property type="entry name" value="Intergrase catalytic core"/>
    <property type="match status" value="1"/>
</dbReference>
<dbReference type="Pfam" id="PF00589">
    <property type="entry name" value="Phage_integrase"/>
    <property type="match status" value="1"/>
</dbReference>
<proteinExistence type="predicted"/>
<dbReference type="Proteomes" id="UP000020561">
    <property type="component" value="Unassembled WGS sequence"/>
</dbReference>
<dbReference type="InterPro" id="IPR002104">
    <property type="entry name" value="Integrase_catalytic"/>
</dbReference>
<evidence type="ECO:0000256" key="1">
    <source>
        <dbReference type="ARBA" id="ARBA00023172"/>
    </source>
</evidence>
<sequence length="872" mass="97935">MGPDKMIPLTLVPDESESRAARDRLELLTALISAPGFDPLYRDDVIVIPRDHLVYGWGCAVANCERPRRSHSARVCERHHQEWLQAQASGVTLGVFVAAAQPLTARLGAGLEMCRICNDRAVFHRDTRLCKRHYQSWWRRFTADGDADFDHWLQAQHSYPSYGVCRCMVCSDPAASPLGLCQQHGDRYKQAGKPGGARLPDSWALSLEPKGLPVPVSYDDPILFGQWCAQANPVYRSGVINLIGLAPMLKAEFQWGLHAHCQDRDPTAWEVFEIQRLVNVCRRLGCVSLADHDGQRWTDVDGKSVLDARISQIGREIIDSLRMVYYSPADTREAGFIETHHFGRRFPVLRSKFDLTTVPQRWLRDLLWDHLAELLRSERPPRSRGPLDALRRGAVELGAYLELNAAQGGHVPALLTAQDAQGFVADQRHREQHGLVSLGMVRQDGKPSIVTNVTRRLVFNAIRKLLYRALESGRAAEIELKRDFIVEFPAGGPDPKTSRSPFSDDVAQALADDTNLAAFAATYDPHDRGLRDVWEAIVVTGRRCGEVLTLRLDCIGRYGQLPMLWHDQTKVGNYNEGIRIPEPLFVRIEERRTKTIARFERRHGRLPTPAERSVMALFPSNVRNRAETRSISYGFFSRSFKEWVAELALPRTVAHQARHTLATNLLRAGASLAHIRRYLGQVSDRMAEHYVTVAHSDLEDILACVWVTGPATANPGEMLSDERPLTREHAMAIAVDLSRRSTPAEGGFCTFQPVVNGAACPWNLDCHNCDKFVLSGADLLYWRRKQQQWRSIAERAPDEATANYLHDVFEPTARAIAGLERALAGLGLLDEALSLDLRRPQDYFHRVWSTNFPVADLTTLDGADDPDGQEIA</sequence>
<name>X7YRH9_MYCKA</name>
<dbReference type="GO" id="GO:0015074">
    <property type="term" value="P:DNA integration"/>
    <property type="evidence" value="ECO:0007669"/>
    <property type="project" value="InterPro"/>
</dbReference>
<comment type="caution">
    <text evidence="3">The sequence shown here is derived from an EMBL/GenBank/DDBJ whole genome shotgun (WGS) entry which is preliminary data.</text>
</comment>
<dbReference type="GO" id="GO:0006310">
    <property type="term" value="P:DNA recombination"/>
    <property type="evidence" value="ECO:0007669"/>
    <property type="project" value="UniProtKB-KW"/>
</dbReference>
<dbReference type="PATRIC" id="fig|1299326.3.peg.5772"/>
<accession>X7YRH9</accession>
<keyword evidence="1" id="KW-0233">DNA recombination</keyword>
<protein>
    <submittedName>
        <fullName evidence="3">Phage integrase family protein</fullName>
    </submittedName>
</protein>
<dbReference type="CDD" id="cd00397">
    <property type="entry name" value="DNA_BRE_C"/>
    <property type="match status" value="1"/>
</dbReference>
<evidence type="ECO:0000313" key="4">
    <source>
        <dbReference type="Proteomes" id="UP000020561"/>
    </source>
</evidence>